<evidence type="ECO:0000313" key="2">
    <source>
        <dbReference type="EMBL" id="KAK2567294.1"/>
    </source>
</evidence>
<sequence>MKIEAILLTFLFSIACPTKNGNQKEIKQWTSLEVKRVLLALQKAFSFYEQNGDTLNLDAYFGLRIAQGLWYSQVKGNQ</sequence>
<dbReference type="AlphaFoldDB" id="A0AAD9QTU2"/>
<reference evidence="2" key="2">
    <citation type="journal article" date="2023" name="Science">
        <title>Genomic signatures of disease resistance in endangered staghorn corals.</title>
        <authorList>
            <person name="Vollmer S.V."/>
            <person name="Selwyn J.D."/>
            <person name="Despard B.A."/>
            <person name="Roesel C.L."/>
        </authorList>
    </citation>
    <scope>NUCLEOTIDE SEQUENCE</scope>
    <source>
        <strain evidence="2">K2</strain>
    </source>
</reference>
<keyword evidence="3" id="KW-1185">Reference proteome</keyword>
<dbReference type="PROSITE" id="PS51257">
    <property type="entry name" value="PROKAR_LIPOPROTEIN"/>
    <property type="match status" value="1"/>
</dbReference>
<feature type="signal peptide" evidence="1">
    <location>
        <begin position="1"/>
        <end position="23"/>
    </location>
</feature>
<feature type="chain" id="PRO_5042269437" evidence="1">
    <location>
        <begin position="24"/>
        <end position="78"/>
    </location>
</feature>
<dbReference type="Proteomes" id="UP001249851">
    <property type="component" value="Unassembled WGS sequence"/>
</dbReference>
<name>A0AAD9QTU2_ACRCE</name>
<keyword evidence="1" id="KW-0732">Signal</keyword>
<evidence type="ECO:0000313" key="3">
    <source>
        <dbReference type="Proteomes" id="UP001249851"/>
    </source>
</evidence>
<organism evidence="2 3">
    <name type="scientific">Acropora cervicornis</name>
    <name type="common">Staghorn coral</name>
    <dbReference type="NCBI Taxonomy" id="6130"/>
    <lineage>
        <taxon>Eukaryota</taxon>
        <taxon>Metazoa</taxon>
        <taxon>Cnidaria</taxon>
        <taxon>Anthozoa</taxon>
        <taxon>Hexacorallia</taxon>
        <taxon>Scleractinia</taxon>
        <taxon>Astrocoeniina</taxon>
        <taxon>Acroporidae</taxon>
        <taxon>Acropora</taxon>
    </lineage>
</organism>
<evidence type="ECO:0000256" key="1">
    <source>
        <dbReference type="SAM" id="SignalP"/>
    </source>
</evidence>
<comment type="caution">
    <text evidence="2">The sequence shown here is derived from an EMBL/GenBank/DDBJ whole genome shotgun (WGS) entry which is preliminary data.</text>
</comment>
<gene>
    <name evidence="2" type="ORF">P5673_008086</name>
</gene>
<proteinExistence type="predicted"/>
<accession>A0AAD9QTU2</accession>
<dbReference type="EMBL" id="JARQWQ010000014">
    <property type="protein sequence ID" value="KAK2567294.1"/>
    <property type="molecule type" value="Genomic_DNA"/>
</dbReference>
<protein>
    <submittedName>
        <fullName evidence="2">Uncharacterized protein</fullName>
    </submittedName>
</protein>
<reference evidence="2" key="1">
    <citation type="journal article" date="2023" name="G3 (Bethesda)">
        <title>Whole genome assembly and annotation of the endangered Caribbean coral Acropora cervicornis.</title>
        <authorList>
            <person name="Selwyn J.D."/>
            <person name="Vollmer S.V."/>
        </authorList>
    </citation>
    <scope>NUCLEOTIDE SEQUENCE</scope>
    <source>
        <strain evidence="2">K2</strain>
    </source>
</reference>